<evidence type="ECO:0000256" key="1">
    <source>
        <dbReference type="ARBA" id="ARBA00008306"/>
    </source>
</evidence>
<dbReference type="GO" id="GO:0005739">
    <property type="term" value="C:mitochondrion"/>
    <property type="evidence" value="ECO:0007669"/>
    <property type="project" value="UniProtKB-ARBA"/>
</dbReference>
<feature type="region of interest" description="Disordered" evidence="2">
    <location>
        <begin position="1"/>
        <end position="91"/>
    </location>
</feature>
<dbReference type="InterPro" id="IPR003734">
    <property type="entry name" value="DUF155"/>
</dbReference>
<evidence type="ECO:0000313" key="5">
    <source>
        <dbReference type="Proteomes" id="UP000323386"/>
    </source>
</evidence>
<accession>A0A5C3F3X1</accession>
<evidence type="ECO:0000256" key="2">
    <source>
        <dbReference type="SAM" id="MobiDB-lite"/>
    </source>
</evidence>
<feature type="compositionally biased region" description="Low complexity" evidence="2">
    <location>
        <begin position="309"/>
        <end position="328"/>
    </location>
</feature>
<dbReference type="OrthoDB" id="242766at2759"/>
<sequence>MLPSLGARTARRLLARPPPRFDPRPPALPRLIRPARFNSSSSSSSSNDKPPSPSPSPSPPSPGTPSKPLTKPVQISYAPSKSGSGGGSLTFNLPPHLITALKQQAPPSTKSAKSKAASASAAAKAARAAREDTSLDDTIANDDVVLPRRQPAAANRKHVSEVFAWATAYQYDFNALIRSGRLPPGWKWVERDEVIYVPSWPHHQQPDSSSAPQTAQPSASTSSAPTGEVFIFRSGSYITWNLSLSQSQRFLRQVIQGRDLQHVVELGRYTEMGDETMECLVDPSETTRIRDGLIVLGKSPVEADQDAQSSVSDAEPSSSSSSSSSPSSTAPPPTTSIDEEWTPLRAKLAFSQGLATSARLSVQEQTLSHFLASVSAIPHQLETTGRVPLTRAQVIRQMGTLLRLRQKANLDRDNFYDEPELYWDNAPMEDHFRGICAELDISSRFETFNDKLDHCENLLGVVRALLTESTTHRMEVIIIALIAFEAGIALLSHGWIPEWVVDAWRGVEELLGWSDADAAAAAMAIEQRGNEEKVNLAAAS</sequence>
<name>A0A5C3F3X1_9BASI</name>
<feature type="region of interest" description="Disordered" evidence="2">
    <location>
        <begin position="300"/>
        <end position="340"/>
    </location>
</feature>
<proteinExistence type="inferred from homology"/>
<dbReference type="Pfam" id="PF02582">
    <property type="entry name" value="DUF155"/>
    <property type="match status" value="1"/>
</dbReference>
<feature type="region of interest" description="Disordered" evidence="2">
    <location>
        <begin position="200"/>
        <end position="225"/>
    </location>
</feature>
<feature type="compositionally biased region" description="Pro residues" evidence="2">
    <location>
        <begin position="16"/>
        <end position="28"/>
    </location>
</feature>
<feature type="domain" description="DUF155" evidence="3">
    <location>
        <begin position="229"/>
        <end position="449"/>
    </location>
</feature>
<keyword evidence="5" id="KW-1185">Reference proteome</keyword>
<comment type="similarity">
    <text evidence="1">Belongs to the RMD1/sif2 family.</text>
</comment>
<dbReference type="PANTHER" id="PTHR16255:SF1">
    <property type="entry name" value="REQUIRED FOR MEIOTIC NUCLEAR DIVISION PROTEIN 1 HOMOLOG"/>
    <property type="match status" value="1"/>
</dbReference>
<feature type="compositionally biased region" description="Low complexity" evidence="2">
    <location>
        <begin position="29"/>
        <end position="49"/>
    </location>
</feature>
<gene>
    <name evidence="4" type="ORF">PSFLO_04501</name>
</gene>
<feature type="compositionally biased region" description="Pro residues" evidence="2">
    <location>
        <begin position="50"/>
        <end position="65"/>
    </location>
</feature>
<dbReference type="GO" id="GO:0070131">
    <property type="term" value="P:positive regulation of mitochondrial translation"/>
    <property type="evidence" value="ECO:0007669"/>
    <property type="project" value="TreeGrafter"/>
</dbReference>
<evidence type="ECO:0000313" key="4">
    <source>
        <dbReference type="EMBL" id="SPO39022.1"/>
    </source>
</evidence>
<dbReference type="EMBL" id="OOIP01000012">
    <property type="protein sequence ID" value="SPO39022.1"/>
    <property type="molecule type" value="Genomic_DNA"/>
</dbReference>
<organism evidence="4 5">
    <name type="scientific">Pseudozyma flocculosa</name>
    <dbReference type="NCBI Taxonomy" id="84751"/>
    <lineage>
        <taxon>Eukaryota</taxon>
        <taxon>Fungi</taxon>
        <taxon>Dikarya</taxon>
        <taxon>Basidiomycota</taxon>
        <taxon>Ustilaginomycotina</taxon>
        <taxon>Ustilaginomycetes</taxon>
        <taxon>Ustilaginales</taxon>
        <taxon>Ustilaginaceae</taxon>
        <taxon>Pseudozyma</taxon>
    </lineage>
</organism>
<feature type="compositionally biased region" description="Low complexity" evidence="2">
    <location>
        <begin position="206"/>
        <end position="225"/>
    </location>
</feature>
<dbReference type="AlphaFoldDB" id="A0A5C3F3X1"/>
<reference evidence="4 5" key="1">
    <citation type="submission" date="2018-03" db="EMBL/GenBank/DDBJ databases">
        <authorList>
            <person name="Guldener U."/>
        </authorList>
    </citation>
    <scope>NUCLEOTIDE SEQUENCE [LARGE SCALE GENOMIC DNA]</scope>
    <source>
        <strain evidence="4 5">DAOM196992</strain>
    </source>
</reference>
<dbReference type="InterPro" id="IPR051624">
    <property type="entry name" value="RMD1/Sad1-interacting"/>
</dbReference>
<dbReference type="PANTHER" id="PTHR16255">
    <property type="entry name" value="REQUIRED FOR MEIOTIC NUCLEAR DIVISION PROTEIN 1 HOMOLOG"/>
    <property type="match status" value="1"/>
</dbReference>
<evidence type="ECO:0000259" key="3">
    <source>
        <dbReference type="Pfam" id="PF02582"/>
    </source>
</evidence>
<protein>
    <recommendedName>
        <fullName evidence="3">DUF155 domain-containing protein</fullName>
    </recommendedName>
</protein>
<dbReference type="Proteomes" id="UP000323386">
    <property type="component" value="Unassembled WGS sequence"/>
</dbReference>